<comment type="similarity">
    <text evidence="1">Belongs to the SMC family. SbcC subfamily.</text>
</comment>
<name>A0A1G7TEV7_PSEOR</name>
<dbReference type="OrthoDB" id="5089113at2"/>
<evidence type="ECO:0000313" key="6">
    <source>
        <dbReference type="EMBL" id="SDG33897.1"/>
    </source>
</evidence>
<dbReference type="GO" id="GO:0016887">
    <property type="term" value="F:ATP hydrolysis activity"/>
    <property type="evidence" value="ECO:0007669"/>
    <property type="project" value="InterPro"/>
</dbReference>
<evidence type="ECO:0000313" key="7">
    <source>
        <dbReference type="Proteomes" id="UP000198967"/>
    </source>
</evidence>
<dbReference type="AlphaFoldDB" id="A0A1G7TEV7"/>
<evidence type="ECO:0000259" key="5">
    <source>
        <dbReference type="Pfam" id="PF13476"/>
    </source>
</evidence>
<accession>A0A1G7TEV7</accession>
<dbReference type="Pfam" id="PF13304">
    <property type="entry name" value="AAA_21"/>
    <property type="match status" value="1"/>
</dbReference>
<dbReference type="Pfam" id="PF13476">
    <property type="entry name" value="AAA_23"/>
    <property type="match status" value="1"/>
</dbReference>
<evidence type="ECO:0000256" key="1">
    <source>
        <dbReference type="ARBA" id="ARBA00006930"/>
    </source>
</evidence>
<dbReference type="InterPro" id="IPR003959">
    <property type="entry name" value="ATPase_AAA_core"/>
</dbReference>
<dbReference type="STRING" id="366584.SAMN05216377_11112"/>
<evidence type="ECO:0000259" key="4">
    <source>
        <dbReference type="Pfam" id="PF13304"/>
    </source>
</evidence>
<keyword evidence="7" id="KW-1185">Reference proteome</keyword>
<evidence type="ECO:0000256" key="2">
    <source>
        <dbReference type="ARBA" id="ARBA00011322"/>
    </source>
</evidence>
<dbReference type="Gene3D" id="3.40.50.300">
    <property type="entry name" value="P-loop containing nucleotide triphosphate hydrolases"/>
    <property type="match status" value="2"/>
</dbReference>
<dbReference type="InterPro" id="IPR038729">
    <property type="entry name" value="Rad50/SbcC_AAA"/>
</dbReference>
<dbReference type="PANTHER" id="PTHR32114:SF2">
    <property type="entry name" value="ABC TRANSPORTER ABCH.3"/>
    <property type="match status" value="1"/>
</dbReference>
<gene>
    <name evidence="6" type="ORF">SAMN05216377_11112</name>
</gene>
<dbReference type="PANTHER" id="PTHR32114">
    <property type="entry name" value="ABC TRANSPORTER ABCH.3"/>
    <property type="match status" value="1"/>
</dbReference>
<organism evidence="6 7">
    <name type="scientific">Pseudonocardia oroxyli</name>
    <dbReference type="NCBI Taxonomy" id="366584"/>
    <lineage>
        <taxon>Bacteria</taxon>
        <taxon>Bacillati</taxon>
        <taxon>Actinomycetota</taxon>
        <taxon>Actinomycetes</taxon>
        <taxon>Pseudonocardiales</taxon>
        <taxon>Pseudonocardiaceae</taxon>
        <taxon>Pseudonocardia</taxon>
    </lineage>
</organism>
<sequence>MTNMPLLDDVLALADDDSATPDETKYLVIAAMEGDEELADAVGERYIPPEARPAEAPAATKPTGAYLRSVTVSGFRGVGPERTLELHPAPGLTVVAGRNGSGKSSFAEALEVGLTRTSYRWEERPKGWVLNWDNLHVDGPRRIRIGLAEEAVGSTVVGVDWPADATRFDALQSWVQRGGERRQGGLDGLGWTAAIHLYRPIVSHEELGGLLAAPPKRLYEALTSILGLEEIAAAQTRLDRLRAETAARPDAARTEATALKRALADCDDERATEAARLLRKHTHDLVALRALAIGATGTPPRALSQLRALIDIVVPEREAVEAAAKSLRDAVGALAELAGDLSDRATQQFIVLRQAVELHDQHGGDQPCPVCGIGELDKEWRSSAEAALAARADDERILGDARRDLQRARDAIRALVGGVSCPTEPDDVVLTSVGSATEAWSAWTAAPADDLQLADHVMREYGRLQSSVAAIHAEAAAEWAARQDAWAPYATRLGTWVDNAEAAQADEPKAATAKAAFEWLKAHAEIIRNRRLAPLADDARRIWAALRQESNVDLKAITLPAPRGNTRQVSIEAEVDGSDAGALGVMSTGELHALALALFLPRATRPESPFRFVVLDDPVQAMDPSKIDGLVRVLAELAQTRQVVVFSHDDRLPEAVRRLVADARVVEVTRGIGSVVEIQELSDPAERDLQDARAFVRDDAVPDDLLRRVVPRLCRSAVETAARDAWFARAFDAGSTRQQVEAAWESARNQPSRIALALHGDSGRSVKRWLDSPSYRKIAVEVCGGGNHRALTADPKYAVECVGKLVGDLRSRS</sequence>
<evidence type="ECO:0000256" key="3">
    <source>
        <dbReference type="ARBA" id="ARBA00013368"/>
    </source>
</evidence>
<dbReference type="EMBL" id="FNBE01000011">
    <property type="protein sequence ID" value="SDG33897.1"/>
    <property type="molecule type" value="Genomic_DNA"/>
</dbReference>
<dbReference type="SUPFAM" id="SSF52540">
    <property type="entry name" value="P-loop containing nucleoside triphosphate hydrolases"/>
    <property type="match status" value="1"/>
</dbReference>
<comment type="subunit">
    <text evidence="2">Heterodimer of SbcC and SbcD.</text>
</comment>
<dbReference type="GO" id="GO:0006302">
    <property type="term" value="P:double-strand break repair"/>
    <property type="evidence" value="ECO:0007669"/>
    <property type="project" value="InterPro"/>
</dbReference>
<feature type="domain" description="Rad50/SbcC-type AAA" evidence="5">
    <location>
        <begin position="69"/>
        <end position="121"/>
    </location>
</feature>
<reference evidence="6 7" key="1">
    <citation type="submission" date="2016-10" db="EMBL/GenBank/DDBJ databases">
        <authorList>
            <person name="de Groot N.N."/>
        </authorList>
    </citation>
    <scope>NUCLEOTIDE SEQUENCE [LARGE SCALE GENOMIC DNA]</scope>
    <source>
        <strain evidence="6 7">CGMCC 4.3143</strain>
    </source>
</reference>
<feature type="domain" description="ATPase AAA-type core" evidence="4">
    <location>
        <begin position="524"/>
        <end position="651"/>
    </location>
</feature>
<dbReference type="InterPro" id="IPR027417">
    <property type="entry name" value="P-loop_NTPase"/>
</dbReference>
<protein>
    <recommendedName>
        <fullName evidence="3">Nuclease SbcCD subunit C</fullName>
    </recommendedName>
</protein>
<dbReference type="Proteomes" id="UP000198967">
    <property type="component" value="Unassembled WGS sequence"/>
</dbReference>
<proteinExistence type="inferred from homology"/>